<sequence length="270" mass="28776">MWSFTADLAAFPDAATAFLLDDPLRNTVPLTVMAGIRAGMPSDGAYYGWWSVDGQVRGAAFRTPPAPLGLAVMPAEAVAELAGALADREIPEVMGPRELVSVFTRARGAVLAHTVEERLYRLGGLTLPDVPGQARRAVPGDLPLLVSWYHAFGEEISISADRGDMTERVLRRIAAGDIFLWVSDGAPVSFAALSPAQGGVSRIGPVYTPPSCRRRGYGAAVTAHASRAGLDERAKEIVLFTDLGNPTSNAIYQSIGYEPHADYAHVTYAP</sequence>
<proteinExistence type="predicted"/>
<keyword evidence="2" id="KW-0012">Acyltransferase</keyword>
<dbReference type="Pfam" id="PF00583">
    <property type="entry name" value="Acetyltransf_1"/>
    <property type="match status" value="1"/>
</dbReference>
<dbReference type="RefSeq" id="WP_184959582.1">
    <property type="nucleotide sequence ID" value="NZ_JACHIN010000002.1"/>
</dbReference>
<organism evidence="4 5">
    <name type="scientific">Nonomuraea endophytica</name>
    <dbReference type="NCBI Taxonomy" id="714136"/>
    <lineage>
        <taxon>Bacteria</taxon>
        <taxon>Bacillati</taxon>
        <taxon>Actinomycetota</taxon>
        <taxon>Actinomycetes</taxon>
        <taxon>Streptosporangiales</taxon>
        <taxon>Streptosporangiaceae</taxon>
        <taxon>Nonomuraea</taxon>
    </lineage>
</organism>
<dbReference type="InterPro" id="IPR016181">
    <property type="entry name" value="Acyl_CoA_acyltransferase"/>
</dbReference>
<dbReference type="SUPFAM" id="SSF55729">
    <property type="entry name" value="Acyl-CoA N-acyltransferases (Nat)"/>
    <property type="match status" value="1"/>
</dbReference>
<protein>
    <submittedName>
        <fullName evidence="4">GNAT superfamily N-acetyltransferase</fullName>
    </submittedName>
</protein>
<accession>A0A7W8EE90</accession>
<gene>
    <name evidence="4" type="ORF">HNR40_001657</name>
</gene>
<name>A0A7W8EE90_9ACTN</name>
<evidence type="ECO:0000256" key="1">
    <source>
        <dbReference type="ARBA" id="ARBA00022679"/>
    </source>
</evidence>
<dbReference type="AlphaFoldDB" id="A0A7W8EE90"/>
<dbReference type="InterPro" id="IPR000182">
    <property type="entry name" value="GNAT_dom"/>
</dbReference>
<evidence type="ECO:0000313" key="5">
    <source>
        <dbReference type="Proteomes" id="UP000568380"/>
    </source>
</evidence>
<feature type="domain" description="N-acetyltransferase" evidence="3">
    <location>
        <begin position="132"/>
        <end position="270"/>
    </location>
</feature>
<evidence type="ECO:0000256" key="2">
    <source>
        <dbReference type="ARBA" id="ARBA00023315"/>
    </source>
</evidence>
<dbReference type="PROSITE" id="PS51186">
    <property type="entry name" value="GNAT"/>
    <property type="match status" value="1"/>
</dbReference>
<keyword evidence="1 4" id="KW-0808">Transferase</keyword>
<reference evidence="4 5" key="1">
    <citation type="submission" date="2020-08" db="EMBL/GenBank/DDBJ databases">
        <title>Genomic Encyclopedia of Type Strains, Phase IV (KMG-IV): sequencing the most valuable type-strain genomes for metagenomic binning, comparative biology and taxonomic classification.</title>
        <authorList>
            <person name="Goeker M."/>
        </authorList>
    </citation>
    <scope>NUCLEOTIDE SEQUENCE [LARGE SCALE GENOMIC DNA]</scope>
    <source>
        <strain evidence="4 5">DSM 45385</strain>
    </source>
</reference>
<dbReference type="GO" id="GO:0016747">
    <property type="term" value="F:acyltransferase activity, transferring groups other than amino-acyl groups"/>
    <property type="evidence" value="ECO:0007669"/>
    <property type="project" value="InterPro"/>
</dbReference>
<dbReference type="CDD" id="cd04301">
    <property type="entry name" value="NAT_SF"/>
    <property type="match status" value="1"/>
</dbReference>
<comment type="caution">
    <text evidence="4">The sequence shown here is derived from an EMBL/GenBank/DDBJ whole genome shotgun (WGS) entry which is preliminary data.</text>
</comment>
<dbReference type="PANTHER" id="PTHR43877">
    <property type="entry name" value="AMINOALKYLPHOSPHONATE N-ACETYLTRANSFERASE-RELATED-RELATED"/>
    <property type="match status" value="1"/>
</dbReference>
<dbReference type="EMBL" id="JACHIN010000002">
    <property type="protein sequence ID" value="MBB5076193.1"/>
    <property type="molecule type" value="Genomic_DNA"/>
</dbReference>
<dbReference type="Gene3D" id="3.40.630.30">
    <property type="match status" value="1"/>
</dbReference>
<dbReference type="InterPro" id="IPR050832">
    <property type="entry name" value="Bact_Acetyltransf"/>
</dbReference>
<evidence type="ECO:0000259" key="3">
    <source>
        <dbReference type="PROSITE" id="PS51186"/>
    </source>
</evidence>
<evidence type="ECO:0000313" key="4">
    <source>
        <dbReference type="EMBL" id="MBB5076193.1"/>
    </source>
</evidence>
<keyword evidence="5" id="KW-1185">Reference proteome</keyword>
<dbReference type="Proteomes" id="UP000568380">
    <property type="component" value="Unassembled WGS sequence"/>
</dbReference>